<evidence type="ECO:0000313" key="2">
    <source>
        <dbReference type="Proteomes" id="UP001595645"/>
    </source>
</evidence>
<organism evidence="1 2">
    <name type="scientific">Amycolatopsis speibonae</name>
    <dbReference type="NCBI Taxonomy" id="1450224"/>
    <lineage>
        <taxon>Bacteria</taxon>
        <taxon>Bacillati</taxon>
        <taxon>Actinomycetota</taxon>
        <taxon>Actinomycetes</taxon>
        <taxon>Pseudonocardiales</taxon>
        <taxon>Pseudonocardiaceae</taxon>
        <taxon>Amycolatopsis</taxon>
    </lineage>
</organism>
<evidence type="ECO:0000313" key="1">
    <source>
        <dbReference type="EMBL" id="MFC3452023.1"/>
    </source>
</evidence>
<protein>
    <submittedName>
        <fullName evidence="1">Uncharacterized protein</fullName>
    </submittedName>
</protein>
<reference evidence="2" key="1">
    <citation type="journal article" date="2019" name="Int. J. Syst. Evol. Microbiol.">
        <title>The Global Catalogue of Microorganisms (GCM) 10K type strain sequencing project: providing services to taxonomists for standard genome sequencing and annotation.</title>
        <authorList>
            <consortium name="The Broad Institute Genomics Platform"/>
            <consortium name="The Broad Institute Genome Sequencing Center for Infectious Disease"/>
            <person name="Wu L."/>
            <person name="Ma J."/>
        </authorList>
    </citation>
    <scope>NUCLEOTIDE SEQUENCE [LARGE SCALE GENOMIC DNA]</scope>
    <source>
        <strain evidence="2">CGMCC 4.7676</strain>
    </source>
</reference>
<accession>A0ABV7P0P2</accession>
<proteinExistence type="predicted"/>
<dbReference type="EMBL" id="JBHRWK010000029">
    <property type="protein sequence ID" value="MFC3452023.1"/>
    <property type="molecule type" value="Genomic_DNA"/>
</dbReference>
<comment type="caution">
    <text evidence="1">The sequence shown here is derived from an EMBL/GenBank/DDBJ whole genome shotgun (WGS) entry which is preliminary data.</text>
</comment>
<sequence>MDIAMVPRIENQPMSIPGEQVGDSVFKAFLPATRFLLLLEMQLSPAGQQQRTQLSSRGCELSWGDQRHAQEVSLISH</sequence>
<name>A0ABV7P0P2_9PSEU</name>
<dbReference type="RefSeq" id="WP_378240814.1">
    <property type="nucleotide sequence ID" value="NZ_JBHRWK010000029.1"/>
</dbReference>
<gene>
    <name evidence="1" type="ORF">ACFOSH_21530</name>
</gene>
<dbReference type="Proteomes" id="UP001595645">
    <property type="component" value="Unassembled WGS sequence"/>
</dbReference>
<keyword evidence="2" id="KW-1185">Reference proteome</keyword>